<sequence length="268" mass="30122">MPRLIRALIVDDEPLGRRRLRDLLAASPDIEIVGESVDGTAAMADITALAPDLVFLDIQMPRGSGLDVVRAMGPDRMPITIFVTAHDAFALQAFDAAAVDYLLKPFSDERFADALKRARRLIALEDREQLHAQLRSLLDMPSPPADNLPVPNAPAYLERIAVQMRGRMRVVPVGQIDYIVANEPYAELHVGTERYLIRDSLQRLEERLDPARFIRVHRATIVRIDVIDTLLRGEGSDYQLVLRNGVRLRVGRSRREALEALLGRVRAR</sequence>
<feature type="domain" description="HTH LytTR-type" evidence="3">
    <location>
        <begin position="160"/>
        <end position="264"/>
    </location>
</feature>
<dbReference type="EMBL" id="DPIY01000010">
    <property type="protein sequence ID" value="HCT58267.1"/>
    <property type="molecule type" value="Genomic_DNA"/>
</dbReference>
<feature type="domain" description="Response regulatory" evidence="2">
    <location>
        <begin position="6"/>
        <end position="119"/>
    </location>
</feature>
<dbReference type="SUPFAM" id="SSF52172">
    <property type="entry name" value="CheY-like"/>
    <property type="match status" value="1"/>
</dbReference>
<evidence type="ECO:0000313" key="4">
    <source>
        <dbReference type="EMBL" id="HCT58267.1"/>
    </source>
</evidence>
<keyword evidence="4" id="KW-0238">DNA-binding</keyword>
<dbReference type="PROSITE" id="PS50930">
    <property type="entry name" value="HTH_LYTTR"/>
    <property type="match status" value="1"/>
</dbReference>
<dbReference type="InterPro" id="IPR046947">
    <property type="entry name" value="LytR-like"/>
</dbReference>
<comment type="caution">
    <text evidence="4">The sequence shown here is derived from an EMBL/GenBank/DDBJ whole genome shotgun (WGS) entry which is preliminary data.</text>
</comment>
<dbReference type="Proteomes" id="UP000264071">
    <property type="component" value="Unassembled WGS sequence"/>
</dbReference>
<dbReference type="Gene3D" id="3.40.50.2300">
    <property type="match status" value="1"/>
</dbReference>
<gene>
    <name evidence="4" type="ORF">DGD08_13775</name>
</gene>
<dbReference type="Pfam" id="PF04397">
    <property type="entry name" value="LytTR"/>
    <property type="match status" value="1"/>
</dbReference>
<proteinExistence type="predicted"/>
<dbReference type="Pfam" id="PF00072">
    <property type="entry name" value="Response_reg"/>
    <property type="match status" value="1"/>
</dbReference>
<dbReference type="InterPro" id="IPR011006">
    <property type="entry name" value="CheY-like_superfamily"/>
</dbReference>
<dbReference type="InterPro" id="IPR007492">
    <property type="entry name" value="LytTR_DNA-bd_dom"/>
</dbReference>
<dbReference type="Gene3D" id="2.40.50.1020">
    <property type="entry name" value="LytTr DNA-binding domain"/>
    <property type="match status" value="1"/>
</dbReference>
<accession>A0A3D4VD67</accession>
<dbReference type="PANTHER" id="PTHR37299">
    <property type="entry name" value="TRANSCRIPTIONAL REGULATOR-RELATED"/>
    <property type="match status" value="1"/>
</dbReference>
<name>A0A3D4VD67_9BACT</name>
<dbReference type="InterPro" id="IPR001789">
    <property type="entry name" value="Sig_transdc_resp-reg_receiver"/>
</dbReference>
<keyword evidence="1" id="KW-0597">Phosphoprotein</keyword>
<feature type="modified residue" description="4-aspartylphosphate" evidence="1">
    <location>
        <position position="57"/>
    </location>
</feature>
<evidence type="ECO:0000259" key="3">
    <source>
        <dbReference type="PROSITE" id="PS50930"/>
    </source>
</evidence>
<evidence type="ECO:0000256" key="1">
    <source>
        <dbReference type="PROSITE-ProRule" id="PRU00169"/>
    </source>
</evidence>
<dbReference type="OMA" id="FRSNSCY"/>
<evidence type="ECO:0000313" key="5">
    <source>
        <dbReference type="Proteomes" id="UP000264071"/>
    </source>
</evidence>
<dbReference type="PANTHER" id="PTHR37299:SF1">
    <property type="entry name" value="STAGE 0 SPORULATION PROTEIN A HOMOLOG"/>
    <property type="match status" value="1"/>
</dbReference>
<dbReference type="PROSITE" id="PS50110">
    <property type="entry name" value="RESPONSE_REGULATORY"/>
    <property type="match status" value="1"/>
</dbReference>
<evidence type="ECO:0000259" key="2">
    <source>
        <dbReference type="PROSITE" id="PS50110"/>
    </source>
</evidence>
<dbReference type="GO" id="GO:0003677">
    <property type="term" value="F:DNA binding"/>
    <property type="evidence" value="ECO:0007669"/>
    <property type="project" value="UniProtKB-KW"/>
</dbReference>
<dbReference type="AlphaFoldDB" id="A0A3D4VD67"/>
<dbReference type="SMART" id="SM00448">
    <property type="entry name" value="REC"/>
    <property type="match status" value="1"/>
</dbReference>
<dbReference type="GO" id="GO:0000156">
    <property type="term" value="F:phosphorelay response regulator activity"/>
    <property type="evidence" value="ECO:0007669"/>
    <property type="project" value="InterPro"/>
</dbReference>
<protein>
    <submittedName>
        <fullName evidence="4">DNA-binding response regulator</fullName>
    </submittedName>
</protein>
<reference evidence="4 5" key="1">
    <citation type="journal article" date="2018" name="Nat. Biotechnol.">
        <title>A standardized bacterial taxonomy based on genome phylogeny substantially revises the tree of life.</title>
        <authorList>
            <person name="Parks D.H."/>
            <person name="Chuvochina M."/>
            <person name="Waite D.W."/>
            <person name="Rinke C."/>
            <person name="Skarshewski A."/>
            <person name="Chaumeil P.A."/>
            <person name="Hugenholtz P."/>
        </authorList>
    </citation>
    <scope>NUCLEOTIDE SEQUENCE [LARGE SCALE GENOMIC DNA]</scope>
    <source>
        <strain evidence="4">UBA8844</strain>
    </source>
</reference>
<dbReference type="SMART" id="SM00850">
    <property type="entry name" value="LytTR"/>
    <property type="match status" value="1"/>
</dbReference>
<organism evidence="4 5">
    <name type="scientific">Gemmatimonas aurantiaca</name>
    <dbReference type="NCBI Taxonomy" id="173480"/>
    <lineage>
        <taxon>Bacteria</taxon>
        <taxon>Pseudomonadati</taxon>
        <taxon>Gemmatimonadota</taxon>
        <taxon>Gemmatimonadia</taxon>
        <taxon>Gemmatimonadales</taxon>
        <taxon>Gemmatimonadaceae</taxon>
        <taxon>Gemmatimonas</taxon>
    </lineage>
</organism>